<accession>A0A7X0P6E6</accession>
<sequence>MADLDIPEEVIAAQRAYDEADAEVHRIVASMPSGSAVAAGEAEIPDDLADELHRARMARLDRMEELRNLPWWDEVESVLKAEMALRKAARGDGPQDAA</sequence>
<evidence type="ECO:0000313" key="1">
    <source>
        <dbReference type="EMBL" id="MBB6556119.1"/>
    </source>
</evidence>
<name>A0A7X0P6E6_9ACTN</name>
<organism evidence="1 2">
    <name type="scientific">Nonomuraea rubra</name>
    <dbReference type="NCBI Taxonomy" id="46180"/>
    <lineage>
        <taxon>Bacteria</taxon>
        <taxon>Bacillati</taxon>
        <taxon>Actinomycetota</taxon>
        <taxon>Actinomycetes</taxon>
        <taxon>Streptosporangiales</taxon>
        <taxon>Streptosporangiaceae</taxon>
        <taxon>Nonomuraea</taxon>
    </lineage>
</organism>
<keyword evidence="2" id="KW-1185">Reference proteome</keyword>
<proteinExistence type="predicted"/>
<evidence type="ECO:0000313" key="2">
    <source>
        <dbReference type="Proteomes" id="UP000565579"/>
    </source>
</evidence>
<reference evidence="1 2" key="1">
    <citation type="submission" date="2020-08" db="EMBL/GenBank/DDBJ databases">
        <title>Sequencing the genomes of 1000 actinobacteria strains.</title>
        <authorList>
            <person name="Klenk H.-P."/>
        </authorList>
    </citation>
    <scope>NUCLEOTIDE SEQUENCE [LARGE SCALE GENOMIC DNA]</scope>
    <source>
        <strain evidence="1 2">DSM 43768</strain>
    </source>
</reference>
<dbReference type="RefSeq" id="WP_185110604.1">
    <property type="nucleotide sequence ID" value="NZ_BAAAXY010000150.1"/>
</dbReference>
<gene>
    <name evidence="1" type="ORF">HD593_010914</name>
</gene>
<comment type="caution">
    <text evidence="1">The sequence shown here is derived from an EMBL/GenBank/DDBJ whole genome shotgun (WGS) entry which is preliminary data.</text>
</comment>
<dbReference type="Proteomes" id="UP000565579">
    <property type="component" value="Unassembled WGS sequence"/>
</dbReference>
<dbReference type="AlphaFoldDB" id="A0A7X0P6E6"/>
<dbReference type="EMBL" id="JACHMI010000001">
    <property type="protein sequence ID" value="MBB6556119.1"/>
    <property type="molecule type" value="Genomic_DNA"/>
</dbReference>
<protein>
    <submittedName>
        <fullName evidence="1">Uncharacterized protein</fullName>
    </submittedName>
</protein>